<proteinExistence type="predicted"/>
<dbReference type="RefSeq" id="WP_326832796.1">
    <property type="nucleotide sequence ID" value="NZ_BAABLL010000002.1"/>
</dbReference>
<dbReference type="InterPro" id="IPR036388">
    <property type="entry name" value="WH-like_DNA-bd_sf"/>
</dbReference>
<dbReference type="Gene3D" id="1.10.10.10">
    <property type="entry name" value="Winged helix-like DNA-binding domain superfamily/Winged helix DNA-binding domain"/>
    <property type="match status" value="1"/>
</dbReference>
<evidence type="ECO:0000313" key="3">
    <source>
        <dbReference type="Proteomes" id="UP001595773"/>
    </source>
</evidence>
<keyword evidence="3" id="KW-1185">Reference proteome</keyword>
<dbReference type="InterPro" id="IPR005149">
    <property type="entry name" value="Tscrpt_reg_PadR_N"/>
</dbReference>
<accession>A0ABV8QX15</accession>
<evidence type="ECO:0000313" key="2">
    <source>
        <dbReference type="EMBL" id="MFC4264242.1"/>
    </source>
</evidence>
<sequence>MQTELARLERDRFVTTCTFSSTSGPPRKYFTLTPEGQKARASARQQWQLMSTAVHNALAPEGNHNDYFALHQGI</sequence>
<gene>
    <name evidence="2" type="ORF">ACFOW9_01330</name>
</gene>
<protein>
    <submittedName>
        <fullName evidence="2">PadR family transcriptional regulator</fullName>
    </submittedName>
</protein>
<dbReference type="InterPro" id="IPR036390">
    <property type="entry name" value="WH_DNA-bd_sf"/>
</dbReference>
<comment type="caution">
    <text evidence="2">The sequence shown here is derived from an EMBL/GenBank/DDBJ whole genome shotgun (WGS) entry which is preliminary data.</text>
</comment>
<reference evidence="3" key="1">
    <citation type="journal article" date="2019" name="Int. J. Syst. Evol. Microbiol.">
        <title>The Global Catalogue of Microorganisms (GCM) 10K type strain sequencing project: providing services to taxonomists for standard genome sequencing and annotation.</title>
        <authorList>
            <consortium name="The Broad Institute Genomics Platform"/>
            <consortium name="The Broad Institute Genome Sequencing Center for Infectious Disease"/>
            <person name="Wu L."/>
            <person name="Ma J."/>
        </authorList>
    </citation>
    <scope>NUCLEOTIDE SEQUENCE [LARGE SCALE GENOMIC DNA]</scope>
    <source>
        <strain evidence="3">CGMCC 1.10698</strain>
    </source>
</reference>
<organism evidence="2 3">
    <name type="scientific">Arthrobacter cryoconiti</name>
    <dbReference type="NCBI Taxonomy" id="748907"/>
    <lineage>
        <taxon>Bacteria</taxon>
        <taxon>Bacillati</taxon>
        <taxon>Actinomycetota</taxon>
        <taxon>Actinomycetes</taxon>
        <taxon>Micrococcales</taxon>
        <taxon>Micrococcaceae</taxon>
        <taxon>Arthrobacter</taxon>
    </lineage>
</organism>
<dbReference type="Pfam" id="PF03551">
    <property type="entry name" value="PadR"/>
    <property type="match status" value="1"/>
</dbReference>
<evidence type="ECO:0000259" key="1">
    <source>
        <dbReference type="Pfam" id="PF03551"/>
    </source>
</evidence>
<dbReference type="Proteomes" id="UP001595773">
    <property type="component" value="Unassembled WGS sequence"/>
</dbReference>
<feature type="domain" description="Transcription regulator PadR N-terminal" evidence="1">
    <location>
        <begin position="5"/>
        <end position="41"/>
    </location>
</feature>
<name>A0ABV8QX15_9MICC</name>
<dbReference type="SUPFAM" id="SSF46785">
    <property type="entry name" value="Winged helix' DNA-binding domain"/>
    <property type="match status" value="1"/>
</dbReference>
<dbReference type="EMBL" id="JBHSCQ010000003">
    <property type="protein sequence ID" value="MFC4264242.1"/>
    <property type="molecule type" value="Genomic_DNA"/>
</dbReference>